<dbReference type="EMBL" id="RPGO01000005">
    <property type="protein sequence ID" value="RZB32667.1"/>
    <property type="molecule type" value="Genomic_DNA"/>
</dbReference>
<protein>
    <recommendedName>
        <fullName evidence="3">Nucleotidyltransferase</fullName>
    </recommendedName>
</protein>
<dbReference type="AlphaFoldDB" id="A0A8B3S5N5"/>
<evidence type="ECO:0000313" key="2">
    <source>
        <dbReference type="Proteomes" id="UP000291831"/>
    </source>
</evidence>
<name>A0A8B3S5N5_9EURY</name>
<accession>A0A8B3S5N5</accession>
<dbReference type="SUPFAM" id="SSF81301">
    <property type="entry name" value="Nucleotidyltransferase"/>
    <property type="match status" value="1"/>
</dbReference>
<dbReference type="Proteomes" id="UP000291831">
    <property type="component" value="Unassembled WGS sequence"/>
</dbReference>
<comment type="caution">
    <text evidence="1">The sequence shown here is derived from an EMBL/GenBank/DDBJ whole genome shotgun (WGS) entry which is preliminary data.</text>
</comment>
<dbReference type="Gene3D" id="3.30.460.10">
    <property type="entry name" value="Beta Polymerase, domain 2"/>
    <property type="match status" value="1"/>
</dbReference>
<evidence type="ECO:0008006" key="3">
    <source>
        <dbReference type="Google" id="ProtNLM"/>
    </source>
</evidence>
<evidence type="ECO:0000313" key="1">
    <source>
        <dbReference type="EMBL" id="RZB32667.1"/>
    </source>
</evidence>
<gene>
    <name evidence="1" type="ORF">AEth_00345</name>
</gene>
<sequence length="44" mass="5032">MDLITFVELEEYLSDLLGVKVDLVMKSALKPRIGKHILKEAVYI</sequence>
<organism evidence="1 2">
    <name type="scientific">Candidatus Argoarchaeum ethanivorans</name>
    <dbReference type="NCBI Taxonomy" id="2608793"/>
    <lineage>
        <taxon>Archaea</taxon>
        <taxon>Methanobacteriati</taxon>
        <taxon>Methanobacteriota</taxon>
        <taxon>Stenosarchaea group</taxon>
        <taxon>Methanomicrobia</taxon>
        <taxon>Methanosarcinales</taxon>
        <taxon>Methanosarcinales incertae sedis</taxon>
        <taxon>GOM Arc I cluster</taxon>
        <taxon>Candidatus Argoarchaeum</taxon>
    </lineage>
</organism>
<dbReference type="InterPro" id="IPR043519">
    <property type="entry name" value="NT_sf"/>
</dbReference>
<reference evidence="2" key="1">
    <citation type="submission" date="2019-01" db="EMBL/GenBank/DDBJ databases">
        <title>Anaerobic oxidation of ethane by archaea from a marine hydrocarbon seep.</title>
        <authorList>
            <person name="Musat F."/>
        </authorList>
    </citation>
    <scope>NUCLEOTIDE SEQUENCE [LARGE SCALE GENOMIC DNA]</scope>
</reference>
<proteinExistence type="predicted"/>